<name>A0A100JQW4_STRSC</name>
<dbReference type="Proteomes" id="UP000067448">
    <property type="component" value="Unassembled WGS sequence"/>
</dbReference>
<sequence>MMPRVLPEDETDTRPLDLAAMREAAARLLAEGAIPPGDEDLETLRRQLRGHAWLLLPVVEREARQLPEQDRARRSALACVAMSCMELRVGQGDNRILRVSVVTRLARSVRTLCDHVDLLKGATL</sequence>
<organism evidence="1 2">
    <name type="scientific">Streptomyces scabiei</name>
    <dbReference type="NCBI Taxonomy" id="1930"/>
    <lineage>
        <taxon>Bacteria</taxon>
        <taxon>Bacillati</taxon>
        <taxon>Actinomycetota</taxon>
        <taxon>Actinomycetes</taxon>
        <taxon>Kitasatosporales</taxon>
        <taxon>Streptomycetaceae</taxon>
        <taxon>Streptomyces</taxon>
    </lineage>
</organism>
<reference evidence="2" key="1">
    <citation type="submission" date="2015-11" db="EMBL/GenBank/DDBJ databases">
        <authorList>
            <consortium name="Cross-ministerial Strategic Innovation Promotion Program (SIP) consortium"/>
            <person name="Tomihama T."/>
            <person name="Ikenaga M."/>
            <person name="Sakai M."/>
            <person name="Okubo T."/>
            <person name="Ikeda S."/>
        </authorList>
    </citation>
    <scope>NUCLEOTIDE SEQUENCE [LARGE SCALE GENOMIC DNA]</scope>
    <source>
        <strain evidence="2">S58</strain>
    </source>
</reference>
<dbReference type="InterPro" id="IPR046300">
    <property type="entry name" value="DUF6415"/>
</dbReference>
<protein>
    <submittedName>
        <fullName evidence="1">Uncharacterized protein</fullName>
    </submittedName>
</protein>
<gene>
    <name evidence="1" type="ORF">SsS58_04419</name>
</gene>
<proteinExistence type="predicted"/>
<dbReference type="EMBL" id="BCMM01000021">
    <property type="protein sequence ID" value="GAQ64030.1"/>
    <property type="molecule type" value="Genomic_DNA"/>
</dbReference>
<dbReference type="AlphaFoldDB" id="A0A100JQW4"/>
<evidence type="ECO:0000313" key="1">
    <source>
        <dbReference type="EMBL" id="GAQ64030.1"/>
    </source>
</evidence>
<dbReference type="Pfam" id="PF19979">
    <property type="entry name" value="DUF6415"/>
    <property type="match status" value="1"/>
</dbReference>
<comment type="caution">
    <text evidence="1">The sequence shown here is derived from an EMBL/GenBank/DDBJ whole genome shotgun (WGS) entry which is preliminary data.</text>
</comment>
<evidence type="ECO:0000313" key="2">
    <source>
        <dbReference type="Proteomes" id="UP000067448"/>
    </source>
</evidence>
<accession>A0A100JQW4</accession>
<reference evidence="1 2" key="2">
    <citation type="journal article" date="2016" name="Genome Announc.">
        <title>Draft Genome Sequences of Streptomyces scabiei S58, Streptomyces turgidiscabies T45, and Streptomyces acidiscabies a10, the Pathogens of Potato Common Scab, Isolated in Japan.</title>
        <authorList>
            <person name="Tomihama T."/>
            <person name="Nishi Y."/>
            <person name="Sakai M."/>
            <person name="Ikenaga M."/>
            <person name="Okubo T."/>
            <person name="Ikeda S."/>
        </authorList>
    </citation>
    <scope>NUCLEOTIDE SEQUENCE [LARGE SCALE GENOMIC DNA]</scope>
    <source>
        <strain evidence="1 2">S58</strain>
    </source>
</reference>
<reference evidence="2" key="3">
    <citation type="submission" date="2016-02" db="EMBL/GenBank/DDBJ databases">
        <title>Draft genome of pathogenic Streptomyces sp. in Japan.</title>
        <authorList>
            <person name="Tomihama T."/>
            <person name="Ikenaga M."/>
            <person name="Sakai M."/>
            <person name="Okubo T."/>
            <person name="Ikeda S."/>
        </authorList>
    </citation>
    <scope>NUCLEOTIDE SEQUENCE [LARGE SCALE GENOMIC DNA]</scope>
    <source>
        <strain evidence="2">S58</strain>
    </source>
</reference>